<evidence type="ECO:0000313" key="1">
    <source>
        <dbReference type="EMBL" id="KAJ8020146.1"/>
    </source>
</evidence>
<comment type="caution">
    <text evidence="1">The sequence shown here is derived from an EMBL/GenBank/DDBJ whole genome shotgun (WGS) entry which is preliminary data.</text>
</comment>
<organism evidence="1 2">
    <name type="scientific">Holothuria leucospilota</name>
    <name type="common">Black long sea cucumber</name>
    <name type="synonym">Mertensiothuria leucospilota</name>
    <dbReference type="NCBI Taxonomy" id="206669"/>
    <lineage>
        <taxon>Eukaryota</taxon>
        <taxon>Metazoa</taxon>
        <taxon>Echinodermata</taxon>
        <taxon>Eleutherozoa</taxon>
        <taxon>Echinozoa</taxon>
        <taxon>Holothuroidea</taxon>
        <taxon>Aspidochirotacea</taxon>
        <taxon>Aspidochirotida</taxon>
        <taxon>Holothuriidae</taxon>
        <taxon>Holothuria</taxon>
    </lineage>
</organism>
<sequence length="117" mass="13405">MSNVGTDTVWLCAYYTWNLRCTLGPFVTSHHITVLHWVLCWSCPPKGDSLRVHNWPPLTGKETGSRRGSSQRVENIWNSLPERVFAGPSINFFKSYIGIYLAENRGLYKPFGFLKVQ</sequence>
<protein>
    <submittedName>
        <fullName evidence="1">Uncharacterized protein</fullName>
    </submittedName>
</protein>
<dbReference type="Proteomes" id="UP001152320">
    <property type="component" value="Chromosome 23"/>
</dbReference>
<keyword evidence="2" id="KW-1185">Reference proteome</keyword>
<gene>
    <name evidence="1" type="ORF">HOLleu_42022</name>
</gene>
<reference evidence="1" key="1">
    <citation type="submission" date="2021-10" db="EMBL/GenBank/DDBJ databases">
        <title>Tropical sea cucumber genome reveals ecological adaptation and Cuvierian tubules defense mechanism.</title>
        <authorList>
            <person name="Chen T."/>
        </authorList>
    </citation>
    <scope>NUCLEOTIDE SEQUENCE</scope>
    <source>
        <strain evidence="1">Nanhai2018</strain>
        <tissue evidence="1">Muscle</tissue>
    </source>
</reference>
<evidence type="ECO:0000313" key="2">
    <source>
        <dbReference type="Proteomes" id="UP001152320"/>
    </source>
</evidence>
<name>A0A9Q0YK16_HOLLE</name>
<accession>A0A9Q0YK16</accession>
<dbReference type="AlphaFoldDB" id="A0A9Q0YK16"/>
<dbReference type="EMBL" id="JAIZAY010000023">
    <property type="protein sequence ID" value="KAJ8020146.1"/>
    <property type="molecule type" value="Genomic_DNA"/>
</dbReference>
<proteinExistence type="predicted"/>